<dbReference type="Gene3D" id="3.40.50.1970">
    <property type="match status" value="1"/>
</dbReference>
<dbReference type="Pfam" id="PF25137">
    <property type="entry name" value="ADH_Fe_C"/>
    <property type="match status" value="1"/>
</dbReference>
<comment type="caution">
    <text evidence="7">The sequence shown here is derived from an EMBL/GenBank/DDBJ whole genome shotgun (WGS) entry which is preliminary data.</text>
</comment>
<dbReference type="OrthoDB" id="9804734at2"/>
<protein>
    <submittedName>
        <fullName evidence="7">Iron-containing alcohol dehydrogenase</fullName>
    </submittedName>
</protein>
<name>A0A4Q1C489_9BACT</name>
<keyword evidence="3" id="KW-0560">Oxidoreductase</keyword>
<sequence length="384" mass="39330">MRFEFATAGRIVFGPGTLREVGSLARSLGRHAFVVTGRDPARAEPLLELLTAASVAHTCFAVSGEPTTDAVTAATVHARAADCDFVIGFGGGSALDAAKAVAALLTNPGDLLDYLEVVGRAQPLVRPAAPCLAIPTTAGTGAEVTRNAVLASPTHRCKASLRDLSMLPRIALVDPELTRDLPPAITAATGLDALTQLIEPYVSCRANPMTDALCVGALPFAARSLRRACDNGRDDAARADLAFASLCSGQALANAGLGIVHGFAAPLGGMFPAPHGAVCAALLPHAMAANLAAARTRQPTGNTVRRYDEVARLLTGRPHATADDGVAWVHALVAALSIPRLSTYGVTPADVPLVVEKAAAASSTKSNPLPLTTAELTPILSASL</sequence>
<dbReference type="EMBL" id="SDHX01000002">
    <property type="protein sequence ID" value="RXK53085.1"/>
    <property type="molecule type" value="Genomic_DNA"/>
</dbReference>
<keyword evidence="4" id="KW-0520">NAD</keyword>
<dbReference type="RefSeq" id="WP_129048673.1">
    <property type="nucleotide sequence ID" value="NZ_SDHX01000002.1"/>
</dbReference>
<dbReference type="GO" id="GO:0004022">
    <property type="term" value="F:alcohol dehydrogenase (NAD+) activity"/>
    <property type="evidence" value="ECO:0007669"/>
    <property type="project" value="TreeGrafter"/>
</dbReference>
<evidence type="ECO:0000259" key="6">
    <source>
        <dbReference type="Pfam" id="PF25137"/>
    </source>
</evidence>
<dbReference type="Gene3D" id="1.20.1090.10">
    <property type="entry name" value="Dehydroquinate synthase-like - alpha domain"/>
    <property type="match status" value="1"/>
</dbReference>
<dbReference type="Proteomes" id="UP000290218">
    <property type="component" value="Unassembled WGS sequence"/>
</dbReference>
<evidence type="ECO:0000313" key="8">
    <source>
        <dbReference type="Proteomes" id="UP000290218"/>
    </source>
</evidence>
<evidence type="ECO:0000256" key="3">
    <source>
        <dbReference type="ARBA" id="ARBA00023002"/>
    </source>
</evidence>
<dbReference type="InterPro" id="IPR018211">
    <property type="entry name" value="ADH_Fe_CS"/>
</dbReference>
<evidence type="ECO:0000259" key="5">
    <source>
        <dbReference type="Pfam" id="PF00465"/>
    </source>
</evidence>
<feature type="domain" description="Alcohol dehydrogenase iron-type/glycerol dehydrogenase GldA" evidence="5">
    <location>
        <begin position="10"/>
        <end position="175"/>
    </location>
</feature>
<dbReference type="SUPFAM" id="SSF56796">
    <property type="entry name" value="Dehydroquinate synthase-like"/>
    <property type="match status" value="1"/>
</dbReference>
<dbReference type="InterPro" id="IPR001670">
    <property type="entry name" value="ADH_Fe/GldA"/>
</dbReference>
<evidence type="ECO:0000256" key="2">
    <source>
        <dbReference type="ARBA" id="ARBA00007358"/>
    </source>
</evidence>
<dbReference type="GO" id="GO:0046872">
    <property type="term" value="F:metal ion binding"/>
    <property type="evidence" value="ECO:0007669"/>
    <property type="project" value="InterPro"/>
</dbReference>
<dbReference type="AlphaFoldDB" id="A0A4Q1C489"/>
<reference evidence="7 8" key="1">
    <citation type="submission" date="2019-01" db="EMBL/GenBank/DDBJ databases">
        <title>Lacunisphaera sp. strain TWA-58.</title>
        <authorList>
            <person name="Chen W.-M."/>
        </authorList>
    </citation>
    <scope>NUCLEOTIDE SEQUENCE [LARGE SCALE GENOMIC DNA]</scope>
    <source>
        <strain evidence="7 8">TWA-58</strain>
    </source>
</reference>
<dbReference type="Pfam" id="PF00465">
    <property type="entry name" value="Fe-ADH"/>
    <property type="match status" value="1"/>
</dbReference>
<dbReference type="PANTHER" id="PTHR11496:SF102">
    <property type="entry name" value="ALCOHOL DEHYDROGENASE 4"/>
    <property type="match status" value="1"/>
</dbReference>
<keyword evidence="8" id="KW-1185">Reference proteome</keyword>
<gene>
    <name evidence="7" type="ORF">ESB00_15355</name>
</gene>
<feature type="domain" description="Fe-containing alcohol dehydrogenase-like C-terminal" evidence="6">
    <location>
        <begin position="186"/>
        <end position="383"/>
    </location>
</feature>
<dbReference type="PROSITE" id="PS00913">
    <property type="entry name" value="ADH_IRON_1"/>
    <property type="match status" value="1"/>
</dbReference>
<evidence type="ECO:0000256" key="1">
    <source>
        <dbReference type="ARBA" id="ARBA00001962"/>
    </source>
</evidence>
<evidence type="ECO:0000313" key="7">
    <source>
        <dbReference type="EMBL" id="RXK53085.1"/>
    </source>
</evidence>
<dbReference type="CDD" id="cd08183">
    <property type="entry name" value="Fe-ADH-like"/>
    <property type="match status" value="1"/>
</dbReference>
<organism evidence="7 8">
    <name type="scientific">Oleiharenicola lentus</name>
    <dbReference type="NCBI Taxonomy" id="2508720"/>
    <lineage>
        <taxon>Bacteria</taxon>
        <taxon>Pseudomonadati</taxon>
        <taxon>Verrucomicrobiota</taxon>
        <taxon>Opitutia</taxon>
        <taxon>Opitutales</taxon>
        <taxon>Opitutaceae</taxon>
        <taxon>Oleiharenicola</taxon>
    </lineage>
</organism>
<accession>A0A4Q1C489</accession>
<dbReference type="InterPro" id="IPR039697">
    <property type="entry name" value="Alcohol_dehydrogenase_Fe"/>
</dbReference>
<proteinExistence type="inferred from homology"/>
<comment type="similarity">
    <text evidence="2">Belongs to the iron-containing alcohol dehydrogenase family.</text>
</comment>
<comment type="cofactor">
    <cofactor evidence="1">
        <name>Fe cation</name>
        <dbReference type="ChEBI" id="CHEBI:24875"/>
    </cofactor>
</comment>
<dbReference type="PANTHER" id="PTHR11496">
    <property type="entry name" value="ALCOHOL DEHYDROGENASE"/>
    <property type="match status" value="1"/>
</dbReference>
<dbReference type="InterPro" id="IPR056798">
    <property type="entry name" value="ADH_Fe_C"/>
</dbReference>
<dbReference type="FunFam" id="3.40.50.1970:FF:000003">
    <property type="entry name" value="Alcohol dehydrogenase, iron-containing"/>
    <property type="match status" value="1"/>
</dbReference>
<evidence type="ECO:0000256" key="4">
    <source>
        <dbReference type="ARBA" id="ARBA00023027"/>
    </source>
</evidence>